<reference evidence="5" key="1">
    <citation type="submission" date="2020-07" db="EMBL/GenBank/DDBJ databases">
        <authorList>
            <person name="Lin J."/>
        </authorList>
    </citation>
    <scope>NUCLEOTIDE SEQUENCE</scope>
</reference>
<protein>
    <submittedName>
        <fullName evidence="5">Uncharacterized protein</fullName>
    </submittedName>
</protein>
<dbReference type="AlphaFoldDB" id="A0A6V7PL75"/>
<feature type="region of interest" description="Disordered" evidence="4">
    <location>
        <begin position="142"/>
        <end position="216"/>
    </location>
</feature>
<feature type="compositionally biased region" description="Pro residues" evidence="4">
    <location>
        <begin position="151"/>
        <end position="171"/>
    </location>
</feature>
<dbReference type="PANTHER" id="PTHR31636">
    <property type="entry name" value="OSJNBA0084A10.13 PROTEIN-RELATED"/>
    <property type="match status" value="1"/>
</dbReference>
<feature type="compositionally biased region" description="Low complexity" evidence="4">
    <location>
        <begin position="172"/>
        <end position="193"/>
    </location>
</feature>
<feature type="compositionally biased region" description="Pro residues" evidence="4">
    <location>
        <begin position="27"/>
        <end position="43"/>
    </location>
</feature>
<comment type="similarity">
    <text evidence="3">Belongs to the GRAS family.</text>
</comment>
<evidence type="ECO:0000256" key="3">
    <source>
        <dbReference type="PROSITE-ProRule" id="PRU01191"/>
    </source>
</evidence>
<proteinExistence type="inferred from homology"/>
<gene>
    <name evidence="5" type="ORF">CB5_LOCUS14604</name>
</gene>
<evidence type="ECO:0000256" key="1">
    <source>
        <dbReference type="ARBA" id="ARBA00023015"/>
    </source>
</evidence>
<feature type="region of interest" description="SAW" evidence="3">
    <location>
        <begin position="316"/>
        <end position="400"/>
    </location>
</feature>
<keyword evidence="2" id="KW-0804">Transcription</keyword>
<evidence type="ECO:0000313" key="5">
    <source>
        <dbReference type="EMBL" id="CAD1831393.1"/>
    </source>
</evidence>
<comment type="caution">
    <text evidence="3">Lacks conserved residue(s) required for the propagation of feature annotation.</text>
</comment>
<name>A0A6V7PL75_ANACO</name>
<dbReference type="PROSITE" id="PS50985">
    <property type="entry name" value="GRAS"/>
    <property type="match status" value="1"/>
</dbReference>
<keyword evidence="1" id="KW-0805">Transcription regulation</keyword>
<feature type="region of interest" description="PFYRE" evidence="3">
    <location>
        <begin position="222"/>
        <end position="313"/>
    </location>
</feature>
<feature type="compositionally biased region" description="Low complexity" evidence="4">
    <location>
        <begin position="1"/>
        <end position="13"/>
    </location>
</feature>
<feature type="compositionally biased region" description="Pro residues" evidence="4">
    <location>
        <begin position="194"/>
        <end position="216"/>
    </location>
</feature>
<dbReference type="Pfam" id="PF03514">
    <property type="entry name" value="GRAS"/>
    <property type="match status" value="1"/>
</dbReference>
<evidence type="ECO:0000256" key="4">
    <source>
        <dbReference type="SAM" id="MobiDB-lite"/>
    </source>
</evidence>
<evidence type="ECO:0000256" key="2">
    <source>
        <dbReference type="ARBA" id="ARBA00023163"/>
    </source>
</evidence>
<feature type="region of interest" description="Disordered" evidence="4">
    <location>
        <begin position="93"/>
        <end position="121"/>
    </location>
</feature>
<dbReference type="EMBL" id="LR862149">
    <property type="protein sequence ID" value="CAD1831393.1"/>
    <property type="molecule type" value="Genomic_DNA"/>
</dbReference>
<accession>A0A6V7PL75</accession>
<dbReference type="InterPro" id="IPR005202">
    <property type="entry name" value="TF_GRAS"/>
</dbReference>
<sequence>MLSSLNNPSSSSIKSHDDHDSEEDPHPTPTPTPTPTPSPPIPANPNFHLSTAATPSPSPSLSPSPRELLVGCADLFGRGDFPAARRLAASLLSSSSPLGDSSDRLATASPAPSSSSSPLNINITNNLNNINNINKNYHYYGRRSSRLSPTSPTPRLPSASPAPAPTPPSSSAPPTASAPSPAPSTSPSTSTPSSSPPPPPPPPPPSPPLSIPSPPPFPSETLALNFPFFLHKLLCNDDQLVVDFLRSIKAMNPAVVTVAEREGCGGGGNFVQRFVEAVDYYAAMFESMEATVPPGSRERLAVEGLLLGREIEAAVASAAAAANSNSNSNANCLRRRFDRWEAAMTAAGFAGRPLSGFALSQARLLLRLHYPSEGYRLEMVRGAFFLGWQSKPLFSVSSWH</sequence>
<organism evidence="5">
    <name type="scientific">Ananas comosus var. bracteatus</name>
    <name type="common">red pineapple</name>
    <dbReference type="NCBI Taxonomy" id="296719"/>
    <lineage>
        <taxon>Eukaryota</taxon>
        <taxon>Viridiplantae</taxon>
        <taxon>Streptophyta</taxon>
        <taxon>Embryophyta</taxon>
        <taxon>Tracheophyta</taxon>
        <taxon>Spermatophyta</taxon>
        <taxon>Magnoliopsida</taxon>
        <taxon>Liliopsida</taxon>
        <taxon>Poales</taxon>
        <taxon>Bromeliaceae</taxon>
        <taxon>Bromelioideae</taxon>
        <taxon>Ananas</taxon>
    </lineage>
</organism>
<feature type="region of interest" description="Disordered" evidence="4">
    <location>
        <begin position="1"/>
        <end position="67"/>
    </location>
</feature>
<feature type="short sequence motif" description="LXXLL motif" evidence="3">
    <location>
        <begin position="230"/>
        <end position="234"/>
    </location>
</feature>